<keyword evidence="2" id="KW-1185">Reference proteome</keyword>
<dbReference type="EMBL" id="JBBJCI010000255">
    <property type="protein sequence ID" value="KAK7237042.1"/>
    <property type="molecule type" value="Genomic_DNA"/>
</dbReference>
<dbReference type="Gene3D" id="3.30.530.20">
    <property type="match status" value="1"/>
</dbReference>
<dbReference type="InterPro" id="IPR023393">
    <property type="entry name" value="START-like_dom_sf"/>
</dbReference>
<dbReference type="SUPFAM" id="SSF55961">
    <property type="entry name" value="Bet v1-like"/>
    <property type="match status" value="1"/>
</dbReference>
<comment type="caution">
    <text evidence="1">The sequence shown here is derived from an EMBL/GenBank/DDBJ whole genome shotgun (WGS) entry which is preliminary data.</text>
</comment>
<reference evidence="1 2" key="1">
    <citation type="submission" date="2024-03" db="EMBL/GenBank/DDBJ databases">
        <title>Aureococcus anophagefferens CCMP1851 and Kratosvirus quantuckense: Draft genome of a second virus-susceptible host strain in the model system.</title>
        <authorList>
            <person name="Chase E."/>
            <person name="Truchon A.R."/>
            <person name="Schepens W."/>
            <person name="Wilhelm S.W."/>
        </authorList>
    </citation>
    <scope>NUCLEOTIDE SEQUENCE [LARGE SCALE GENOMIC DNA]</scope>
    <source>
        <strain evidence="1 2">CCMP1851</strain>
    </source>
</reference>
<organism evidence="1 2">
    <name type="scientific">Aureococcus anophagefferens</name>
    <name type="common">Harmful bloom alga</name>
    <dbReference type="NCBI Taxonomy" id="44056"/>
    <lineage>
        <taxon>Eukaryota</taxon>
        <taxon>Sar</taxon>
        <taxon>Stramenopiles</taxon>
        <taxon>Ochrophyta</taxon>
        <taxon>Pelagophyceae</taxon>
        <taxon>Pelagomonadales</taxon>
        <taxon>Pelagomonadaceae</taxon>
        <taxon>Aureococcus</taxon>
    </lineage>
</organism>
<sequence length="239" mass="27152">MGRSSSATLCAVVVAVGCTVVAGKPIEPHPHTGILKQYDRRHPSKYGVTLKGITEAQLRSGTPALKLIPQANGFKRTIGIQDIEAPPDVVFGRICDWPNYHRMIKDVKRCEVYRRGWTLSGCRVACAKYEIAVPMTKLDFYVEHVYDPLNHAMSFSLDYTRKSDVADQVGYWYCEKLAGGWTRLYYSTDFQIPRWVPPFAKGFILKLAAKSSVTWVAVETAREMEKRRGASLFRRWFPQ</sequence>
<dbReference type="CDD" id="cd07812">
    <property type="entry name" value="SRPBCC"/>
    <property type="match status" value="1"/>
</dbReference>
<accession>A0ABR1FRW8</accession>
<gene>
    <name evidence="1" type="ORF">SO694_0009108</name>
</gene>
<dbReference type="InterPro" id="IPR019587">
    <property type="entry name" value="Polyketide_cyclase/dehydratase"/>
</dbReference>
<dbReference type="PROSITE" id="PS51257">
    <property type="entry name" value="PROKAR_LIPOPROTEIN"/>
    <property type="match status" value="1"/>
</dbReference>
<protein>
    <submittedName>
        <fullName evidence="1">Uncharacterized protein</fullName>
    </submittedName>
</protein>
<dbReference type="Pfam" id="PF10604">
    <property type="entry name" value="Polyketide_cyc2"/>
    <property type="match status" value="1"/>
</dbReference>
<dbReference type="KEGG" id="aaf:AURANDRAFT_64787"/>
<name>A0ABR1FRW8_AURAN</name>
<proteinExistence type="predicted"/>
<dbReference type="Proteomes" id="UP001363151">
    <property type="component" value="Unassembled WGS sequence"/>
</dbReference>
<evidence type="ECO:0000313" key="1">
    <source>
        <dbReference type="EMBL" id="KAK7237042.1"/>
    </source>
</evidence>
<evidence type="ECO:0000313" key="2">
    <source>
        <dbReference type="Proteomes" id="UP001363151"/>
    </source>
</evidence>